<feature type="compositionally biased region" description="Basic residues" evidence="1">
    <location>
        <begin position="225"/>
        <end position="234"/>
    </location>
</feature>
<feature type="compositionally biased region" description="Gly residues" evidence="1">
    <location>
        <begin position="170"/>
        <end position="187"/>
    </location>
</feature>
<protein>
    <recommendedName>
        <fullName evidence="4">Condensation domain-containing protein</fullName>
    </recommendedName>
</protein>
<feature type="region of interest" description="Disordered" evidence="1">
    <location>
        <begin position="141"/>
        <end position="234"/>
    </location>
</feature>
<dbReference type="Proteomes" id="UP001501102">
    <property type="component" value="Unassembled WGS sequence"/>
</dbReference>
<proteinExistence type="predicted"/>
<evidence type="ECO:0000256" key="1">
    <source>
        <dbReference type="SAM" id="MobiDB-lite"/>
    </source>
</evidence>
<gene>
    <name evidence="2" type="ORF">GCM10020221_19610</name>
</gene>
<dbReference type="EMBL" id="BAAAXZ010000075">
    <property type="protein sequence ID" value="GAA2923645.1"/>
    <property type="molecule type" value="Genomic_DNA"/>
</dbReference>
<comment type="caution">
    <text evidence="2">The sequence shown here is derived from an EMBL/GenBank/DDBJ whole genome shotgun (WGS) entry which is preliminary data.</text>
</comment>
<name>A0ABN3WRF6_STRTU</name>
<accession>A0ABN3WRF6</accession>
<evidence type="ECO:0000313" key="2">
    <source>
        <dbReference type="EMBL" id="GAA2923645.1"/>
    </source>
</evidence>
<sequence length="234" mass="24134">MSAEELAAARDALPSGRASANAVFLAATAGALRGAGAAGRLPFLPGVCAMVPVDVRPDEDAALLGNHYSTVRVPLPVRGRPGRRLAAVDRFTRRVALHERALAQARAVAGMAGRRGPLTEVLGRYVDSPLYSSVLCSSLADRGGPADPGVRRPDRSVPAARAQPRPPLGGEHGAGCDGCGHAGGGDGSRPPGAGRTALRSPPRGDPRAGPVTVPRAGLRPPRAVTSRRRLSFHW</sequence>
<keyword evidence="3" id="KW-1185">Reference proteome</keyword>
<evidence type="ECO:0008006" key="4">
    <source>
        <dbReference type="Google" id="ProtNLM"/>
    </source>
</evidence>
<reference evidence="2 3" key="1">
    <citation type="journal article" date="2019" name="Int. J. Syst. Evol. Microbiol.">
        <title>The Global Catalogue of Microorganisms (GCM) 10K type strain sequencing project: providing services to taxonomists for standard genome sequencing and annotation.</title>
        <authorList>
            <consortium name="The Broad Institute Genomics Platform"/>
            <consortium name="The Broad Institute Genome Sequencing Center for Infectious Disease"/>
            <person name="Wu L."/>
            <person name="Ma J."/>
        </authorList>
    </citation>
    <scope>NUCLEOTIDE SEQUENCE [LARGE SCALE GENOMIC DNA]</scope>
    <source>
        <strain evidence="2 3">JCM 4087</strain>
    </source>
</reference>
<evidence type="ECO:0000313" key="3">
    <source>
        <dbReference type="Proteomes" id="UP001501102"/>
    </source>
</evidence>
<organism evidence="2 3">
    <name type="scientific">Streptomyces thioluteus</name>
    <dbReference type="NCBI Taxonomy" id="66431"/>
    <lineage>
        <taxon>Bacteria</taxon>
        <taxon>Bacillati</taxon>
        <taxon>Actinomycetota</taxon>
        <taxon>Actinomycetes</taxon>
        <taxon>Kitasatosporales</taxon>
        <taxon>Streptomycetaceae</taxon>
        <taxon>Streptomyces</taxon>
    </lineage>
</organism>